<proteinExistence type="predicted"/>
<reference evidence="2 3" key="1">
    <citation type="submission" date="2024-01" db="EMBL/GenBank/DDBJ databases">
        <title>Genome assemblies of Stephania.</title>
        <authorList>
            <person name="Yang L."/>
        </authorList>
    </citation>
    <scope>NUCLEOTIDE SEQUENCE [LARGE SCALE GENOMIC DNA]</scope>
    <source>
        <strain evidence="2">YNDBR</strain>
        <tissue evidence="2">Leaf</tissue>
    </source>
</reference>
<name>A0AAP0KXS7_9MAGN</name>
<dbReference type="Proteomes" id="UP001420932">
    <property type="component" value="Unassembled WGS sequence"/>
</dbReference>
<keyword evidence="1" id="KW-0812">Transmembrane</keyword>
<keyword evidence="1" id="KW-1133">Transmembrane helix</keyword>
<evidence type="ECO:0000256" key="1">
    <source>
        <dbReference type="SAM" id="Phobius"/>
    </source>
</evidence>
<gene>
    <name evidence="2" type="ORF">Syun_006917</name>
</gene>
<keyword evidence="3" id="KW-1185">Reference proteome</keyword>
<accession>A0AAP0KXS7</accession>
<evidence type="ECO:0000313" key="3">
    <source>
        <dbReference type="Proteomes" id="UP001420932"/>
    </source>
</evidence>
<sequence>MSLLTQLPSLSINSSISTFSILLVFIHLSMLFPILLLLSLSSHLLVISLSDALSRCPPISLSLSL</sequence>
<keyword evidence="1" id="KW-0472">Membrane</keyword>
<feature type="transmembrane region" description="Helical" evidence="1">
    <location>
        <begin position="20"/>
        <end position="40"/>
    </location>
</feature>
<evidence type="ECO:0000313" key="2">
    <source>
        <dbReference type="EMBL" id="KAK9160576.1"/>
    </source>
</evidence>
<dbReference type="EMBL" id="JBBNAF010000003">
    <property type="protein sequence ID" value="KAK9160576.1"/>
    <property type="molecule type" value="Genomic_DNA"/>
</dbReference>
<protein>
    <submittedName>
        <fullName evidence="2">Uncharacterized protein</fullName>
    </submittedName>
</protein>
<comment type="caution">
    <text evidence="2">The sequence shown here is derived from an EMBL/GenBank/DDBJ whole genome shotgun (WGS) entry which is preliminary data.</text>
</comment>
<dbReference type="AlphaFoldDB" id="A0AAP0KXS7"/>
<organism evidence="2 3">
    <name type="scientific">Stephania yunnanensis</name>
    <dbReference type="NCBI Taxonomy" id="152371"/>
    <lineage>
        <taxon>Eukaryota</taxon>
        <taxon>Viridiplantae</taxon>
        <taxon>Streptophyta</taxon>
        <taxon>Embryophyta</taxon>
        <taxon>Tracheophyta</taxon>
        <taxon>Spermatophyta</taxon>
        <taxon>Magnoliopsida</taxon>
        <taxon>Ranunculales</taxon>
        <taxon>Menispermaceae</taxon>
        <taxon>Menispermoideae</taxon>
        <taxon>Cissampelideae</taxon>
        <taxon>Stephania</taxon>
    </lineage>
</organism>